<dbReference type="InterPro" id="IPR020449">
    <property type="entry name" value="Tscrpt_reg_AraC-type_HTH"/>
</dbReference>
<dbReference type="Pfam" id="PF12833">
    <property type="entry name" value="HTH_18"/>
    <property type="match status" value="1"/>
</dbReference>
<dbReference type="PROSITE" id="PS00041">
    <property type="entry name" value="HTH_ARAC_FAMILY_1"/>
    <property type="match status" value="1"/>
</dbReference>
<keyword evidence="3" id="KW-0010">Activator</keyword>
<evidence type="ECO:0000256" key="4">
    <source>
        <dbReference type="ARBA" id="ARBA00023163"/>
    </source>
</evidence>
<evidence type="ECO:0000313" key="6">
    <source>
        <dbReference type="EMBL" id="KGQ32747.1"/>
    </source>
</evidence>
<comment type="caution">
    <text evidence="6">The sequence shown here is derived from an EMBL/GenBank/DDBJ whole genome shotgun (WGS) entry which is preliminary data.</text>
</comment>
<accession>A0A0A2XP66</accession>
<dbReference type="SUPFAM" id="SSF51215">
    <property type="entry name" value="Regulatory protein AraC"/>
    <property type="match status" value="1"/>
</dbReference>
<evidence type="ECO:0000313" key="7">
    <source>
        <dbReference type="Proteomes" id="UP000030526"/>
    </source>
</evidence>
<dbReference type="Pfam" id="PF02311">
    <property type="entry name" value="AraC_binding"/>
    <property type="match status" value="1"/>
</dbReference>
<dbReference type="InterPro" id="IPR037923">
    <property type="entry name" value="HTH-like"/>
</dbReference>
<dbReference type="InterPro" id="IPR009057">
    <property type="entry name" value="Homeodomain-like_sf"/>
</dbReference>
<reference evidence="6 7" key="1">
    <citation type="submission" date="2014-08" db="EMBL/GenBank/DDBJ databases">
        <title>Chaperone-usher fimbriae in a diverse selection of Gallibacterium genomes.</title>
        <authorList>
            <person name="Kudirkiene E."/>
            <person name="Bager R.J."/>
            <person name="Johnson T.J."/>
            <person name="Bojesen A.M."/>
        </authorList>
    </citation>
    <scope>NUCLEOTIDE SEQUENCE [LARGE SCALE GENOMIC DNA]</scope>
    <source>
        <strain evidence="6 7">20558/3kl.</strain>
    </source>
</reference>
<evidence type="ECO:0000256" key="3">
    <source>
        <dbReference type="ARBA" id="ARBA00023159"/>
    </source>
</evidence>
<evidence type="ECO:0000256" key="1">
    <source>
        <dbReference type="ARBA" id="ARBA00023015"/>
    </source>
</evidence>
<dbReference type="SUPFAM" id="SSF46689">
    <property type="entry name" value="Homeodomain-like"/>
    <property type="match status" value="2"/>
</dbReference>
<proteinExistence type="predicted"/>
<keyword evidence="2" id="KW-0238">DNA-binding</keyword>
<sequence length="301" mass="35586">MHNERAHYLNIINEKKFTDFPFRVVHVGDETRYPDDNHCKIMHWHQDLQFMYVQQGSIIVQTLSQTIAVGHGEGIFINKNVVHYIQHQAETIYYSFVFPEHFLTFYSDYPAKEMVERITENEHLPLVHFVPTIAWQQEIISFLEKLERLEREKSPFYSYEILVCLTSLWLIMRKNLTLPEKVESNHRLRQKMQIFLNYINQHYAENMTLAQLADRANVSKSGCLRYFKISLNTTPYNYLVEFRILKALQLLKDSDDSIGNIALAVGFQQLSHFGKCFRAKTGLSPRQYREQLKRQSISATE</sequence>
<dbReference type="InterPro" id="IPR003313">
    <property type="entry name" value="AraC-bd"/>
</dbReference>
<protein>
    <recommendedName>
        <fullName evidence="5">HTH araC/xylS-type domain-containing protein</fullName>
    </recommendedName>
</protein>
<dbReference type="InterPro" id="IPR014710">
    <property type="entry name" value="RmlC-like_jellyroll"/>
</dbReference>
<dbReference type="AlphaFoldDB" id="A0A0A2XP66"/>
<dbReference type="EMBL" id="JPXS01000018">
    <property type="protein sequence ID" value="KGQ32747.1"/>
    <property type="molecule type" value="Genomic_DNA"/>
</dbReference>
<evidence type="ECO:0000259" key="5">
    <source>
        <dbReference type="PROSITE" id="PS01124"/>
    </source>
</evidence>
<dbReference type="SMART" id="SM00342">
    <property type="entry name" value="HTH_ARAC"/>
    <property type="match status" value="1"/>
</dbReference>
<dbReference type="GO" id="GO:0043565">
    <property type="term" value="F:sequence-specific DNA binding"/>
    <property type="evidence" value="ECO:0007669"/>
    <property type="project" value="InterPro"/>
</dbReference>
<keyword evidence="1" id="KW-0805">Transcription regulation</keyword>
<name>A0A0A2XP66_9PAST</name>
<dbReference type="PROSITE" id="PS01124">
    <property type="entry name" value="HTH_ARAC_FAMILY_2"/>
    <property type="match status" value="1"/>
</dbReference>
<dbReference type="GO" id="GO:0003700">
    <property type="term" value="F:DNA-binding transcription factor activity"/>
    <property type="evidence" value="ECO:0007669"/>
    <property type="project" value="InterPro"/>
</dbReference>
<dbReference type="Gene3D" id="1.10.10.60">
    <property type="entry name" value="Homeodomain-like"/>
    <property type="match status" value="2"/>
</dbReference>
<dbReference type="Proteomes" id="UP000030526">
    <property type="component" value="Unassembled WGS sequence"/>
</dbReference>
<dbReference type="PANTHER" id="PTHR43280:SF28">
    <property type="entry name" value="HTH-TYPE TRANSCRIPTIONAL ACTIVATOR RHAS"/>
    <property type="match status" value="1"/>
</dbReference>
<dbReference type="InterPro" id="IPR018062">
    <property type="entry name" value="HTH_AraC-typ_CS"/>
</dbReference>
<dbReference type="InterPro" id="IPR018060">
    <property type="entry name" value="HTH_AraC"/>
</dbReference>
<dbReference type="Gene3D" id="2.60.120.10">
    <property type="entry name" value="Jelly Rolls"/>
    <property type="match status" value="1"/>
</dbReference>
<evidence type="ECO:0000256" key="2">
    <source>
        <dbReference type="ARBA" id="ARBA00023125"/>
    </source>
</evidence>
<feature type="domain" description="HTH araC/xylS-type" evidence="5">
    <location>
        <begin position="193"/>
        <end position="291"/>
    </location>
</feature>
<gene>
    <name evidence="6" type="ORF">JP32_04190</name>
</gene>
<keyword evidence="4" id="KW-0804">Transcription</keyword>
<dbReference type="RefSeq" id="WP_039083716.1">
    <property type="nucleotide sequence ID" value="NZ_JPXS01000018.1"/>
</dbReference>
<dbReference type="PANTHER" id="PTHR43280">
    <property type="entry name" value="ARAC-FAMILY TRANSCRIPTIONAL REGULATOR"/>
    <property type="match status" value="1"/>
</dbReference>
<organism evidence="6 7">
    <name type="scientific">Gallibacterium anatis</name>
    <dbReference type="NCBI Taxonomy" id="750"/>
    <lineage>
        <taxon>Bacteria</taxon>
        <taxon>Pseudomonadati</taxon>
        <taxon>Pseudomonadota</taxon>
        <taxon>Gammaproteobacteria</taxon>
        <taxon>Pasteurellales</taxon>
        <taxon>Pasteurellaceae</taxon>
        <taxon>Gallibacterium</taxon>
    </lineage>
</organism>
<dbReference type="PRINTS" id="PR00032">
    <property type="entry name" value="HTHARAC"/>
</dbReference>